<dbReference type="SUPFAM" id="SSF54197">
    <property type="entry name" value="HIT-like"/>
    <property type="match status" value="1"/>
</dbReference>
<evidence type="ECO:0000313" key="4">
    <source>
        <dbReference type="Proteomes" id="UP001320831"/>
    </source>
</evidence>
<name>A0ABT2LJ28_9HYPH</name>
<comment type="caution">
    <text evidence="1">Lacks conserved residue(s) required for the propagation of feature annotation.</text>
</comment>
<comment type="caution">
    <text evidence="3">The sequence shown here is derived from an EMBL/GenBank/DDBJ whole genome shotgun (WGS) entry which is preliminary data.</text>
</comment>
<feature type="domain" description="HIT" evidence="2">
    <location>
        <begin position="41"/>
        <end position="110"/>
    </location>
</feature>
<accession>A0ABT2LJ28</accession>
<keyword evidence="4" id="KW-1185">Reference proteome</keyword>
<dbReference type="PIRSF" id="PIRSF000714">
    <property type="entry name" value="HIT"/>
    <property type="match status" value="1"/>
</dbReference>
<sequence>MLPGKERGFTLDARLEEESLPVVWLGLCELRIRDDRRWPWLLLIPQRPNVEEIHDLTPLDQAMLSFETNLVSKTLKELTGCTKINCAALGNIVRQLHVHVIARSEGDAGWPGPVWGHGVRVPYRREDLHQFAEKIRSRLGGDTEQ</sequence>
<dbReference type="EMBL" id="JAOCZP010000001">
    <property type="protein sequence ID" value="MCT7374402.1"/>
    <property type="molecule type" value="Genomic_DNA"/>
</dbReference>
<dbReference type="Pfam" id="PF01230">
    <property type="entry name" value="HIT"/>
    <property type="match status" value="1"/>
</dbReference>
<dbReference type="InterPro" id="IPR011146">
    <property type="entry name" value="HIT-like"/>
</dbReference>
<evidence type="ECO:0000256" key="1">
    <source>
        <dbReference type="PROSITE-ProRule" id="PRU00464"/>
    </source>
</evidence>
<dbReference type="Gene3D" id="3.30.428.10">
    <property type="entry name" value="HIT-like"/>
    <property type="match status" value="1"/>
</dbReference>
<gene>
    <name evidence="3" type="ORF">N5A92_05065</name>
</gene>
<proteinExistence type="predicted"/>
<reference evidence="3 4" key="1">
    <citation type="submission" date="2022-09" db="EMBL/GenBank/DDBJ databases">
        <title>Chelativorans salina sp. nov., a novel slightly halophilic bacterium isolated from a saline lake sediment enrichment.</title>
        <authorList>
            <person name="Gao L."/>
            <person name="Fang B.-Z."/>
            <person name="Li W.-J."/>
        </authorList>
    </citation>
    <scope>NUCLEOTIDE SEQUENCE [LARGE SCALE GENOMIC DNA]</scope>
    <source>
        <strain evidence="3 4">EGI FJ00035</strain>
    </source>
</reference>
<evidence type="ECO:0000313" key="3">
    <source>
        <dbReference type="EMBL" id="MCT7374402.1"/>
    </source>
</evidence>
<dbReference type="RefSeq" id="WP_260900794.1">
    <property type="nucleotide sequence ID" value="NZ_JAOCZP010000001.1"/>
</dbReference>
<protein>
    <submittedName>
        <fullName evidence="3">HIT family protein</fullName>
    </submittedName>
</protein>
<dbReference type="InterPro" id="IPR036265">
    <property type="entry name" value="HIT-like_sf"/>
</dbReference>
<evidence type="ECO:0000259" key="2">
    <source>
        <dbReference type="PROSITE" id="PS51084"/>
    </source>
</evidence>
<dbReference type="Proteomes" id="UP001320831">
    <property type="component" value="Unassembled WGS sequence"/>
</dbReference>
<organism evidence="3 4">
    <name type="scientific">Chelativorans salis</name>
    <dbReference type="NCBI Taxonomy" id="2978478"/>
    <lineage>
        <taxon>Bacteria</taxon>
        <taxon>Pseudomonadati</taxon>
        <taxon>Pseudomonadota</taxon>
        <taxon>Alphaproteobacteria</taxon>
        <taxon>Hyphomicrobiales</taxon>
        <taxon>Phyllobacteriaceae</taxon>
        <taxon>Chelativorans</taxon>
    </lineage>
</organism>
<dbReference type="PROSITE" id="PS51084">
    <property type="entry name" value="HIT_2"/>
    <property type="match status" value="1"/>
</dbReference>
<dbReference type="InterPro" id="IPR026026">
    <property type="entry name" value="HIT_Hint"/>
</dbReference>